<feature type="region of interest" description="Disordered" evidence="1">
    <location>
        <begin position="263"/>
        <end position="294"/>
    </location>
</feature>
<dbReference type="EMBL" id="CAVMBE010000007">
    <property type="protein sequence ID" value="CAK3858916.1"/>
    <property type="molecule type" value="Genomic_DNA"/>
</dbReference>
<accession>A0AAI8YTM6</accession>
<reference evidence="2" key="1">
    <citation type="submission" date="2023-11" db="EMBL/GenBank/DDBJ databases">
        <authorList>
            <person name="Alioto T."/>
            <person name="Alioto T."/>
            <person name="Gomez Garrido J."/>
        </authorList>
    </citation>
    <scope>NUCLEOTIDE SEQUENCE</scope>
</reference>
<evidence type="ECO:0000256" key="1">
    <source>
        <dbReference type="SAM" id="MobiDB-lite"/>
    </source>
</evidence>
<feature type="region of interest" description="Disordered" evidence="1">
    <location>
        <begin position="217"/>
        <end position="245"/>
    </location>
</feature>
<gene>
    <name evidence="2" type="ORF">LECACI_7A001784</name>
</gene>
<evidence type="ECO:0000313" key="3">
    <source>
        <dbReference type="Proteomes" id="UP001296104"/>
    </source>
</evidence>
<proteinExistence type="predicted"/>
<sequence>MPELRRSQRRAATAYESNGRDYLAATMGCSRKQFEDWLTSSSVRPHLVLWYKLCYIGVRRFNVGVDWINTGEKGYYYNPQDLEEDLLLMCLGEGNADDDIEGNSLEPKYSDEKAVTCKWITQEVWARAAWRIVKNNSGEGQPFEKTIIEHPSKAYAFVIDILCIAFHSLVHRYEESVWDGLITSAGAESPPTPSTAQSIMMDNKMAAAVALDLDPNAEGDAAEDDEVEMEDEDGDVSSEVSGSEFGEQVPLMECENGSIVSDTSIGQIDEPTTPKAKERMMPLTPGAPDKMRAVPSPAVEDWMERINEDGGVEGDGVFKAR</sequence>
<dbReference type="Proteomes" id="UP001296104">
    <property type="component" value="Unassembled WGS sequence"/>
</dbReference>
<organism evidence="2 3">
    <name type="scientific">Lecanosticta acicola</name>
    <dbReference type="NCBI Taxonomy" id="111012"/>
    <lineage>
        <taxon>Eukaryota</taxon>
        <taxon>Fungi</taxon>
        <taxon>Dikarya</taxon>
        <taxon>Ascomycota</taxon>
        <taxon>Pezizomycotina</taxon>
        <taxon>Dothideomycetes</taxon>
        <taxon>Dothideomycetidae</taxon>
        <taxon>Mycosphaerellales</taxon>
        <taxon>Mycosphaerellaceae</taxon>
        <taxon>Lecanosticta</taxon>
    </lineage>
</organism>
<feature type="compositionally biased region" description="Acidic residues" evidence="1">
    <location>
        <begin position="217"/>
        <end position="236"/>
    </location>
</feature>
<evidence type="ECO:0000313" key="2">
    <source>
        <dbReference type="EMBL" id="CAK3858916.1"/>
    </source>
</evidence>
<comment type="caution">
    <text evidence="2">The sequence shown here is derived from an EMBL/GenBank/DDBJ whole genome shotgun (WGS) entry which is preliminary data.</text>
</comment>
<name>A0AAI8YTM6_9PEZI</name>
<keyword evidence="3" id="KW-1185">Reference proteome</keyword>
<dbReference type="AlphaFoldDB" id="A0AAI8YTM6"/>
<protein>
    <submittedName>
        <fullName evidence="2">Uncharacterized protein</fullName>
    </submittedName>
</protein>